<name>A0ABD6BAU3_9EURY</name>
<evidence type="ECO:0000313" key="2">
    <source>
        <dbReference type="Proteomes" id="UP001597111"/>
    </source>
</evidence>
<dbReference type="EMBL" id="JBHUDH010000149">
    <property type="protein sequence ID" value="MFD1527135.1"/>
    <property type="molecule type" value="Genomic_DNA"/>
</dbReference>
<proteinExistence type="predicted"/>
<evidence type="ECO:0000313" key="1">
    <source>
        <dbReference type="EMBL" id="MFD1527135.1"/>
    </source>
</evidence>
<comment type="caution">
    <text evidence="1">The sequence shown here is derived from an EMBL/GenBank/DDBJ whole genome shotgun (WGS) entry which is preliminary data.</text>
</comment>
<dbReference type="AlphaFoldDB" id="A0ABD6BAU3"/>
<dbReference type="Proteomes" id="UP001597111">
    <property type="component" value="Unassembled WGS sequence"/>
</dbReference>
<evidence type="ECO:0008006" key="3">
    <source>
        <dbReference type="Google" id="ProtNLM"/>
    </source>
</evidence>
<reference evidence="1 2" key="1">
    <citation type="journal article" date="2019" name="Int. J. Syst. Evol. Microbiol.">
        <title>The Global Catalogue of Microorganisms (GCM) 10K type strain sequencing project: providing services to taxonomists for standard genome sequencing and annotation.</title>
        <authorList>
            <consortium name="The Broad Institute Genomics Platform"/>
            <consortium name="The Broad Institute Genome Sequencing Center for Infectious Disease"/>
            <person name="Wu L."/>
            <person name="Ma J."/>
        </authorList>
    </citation>
    <scope>NUCLEOTIDE SEQUENCE [LARGE SCALE GENOMIC DNA]</scope>
    <source>
        <strain evidence="1 2">CGMCC 1.12285</strain>
    </source>
</reference>
<keyword evidence="2" id="KW-1185">Reference proteome</keyword>
<accession>A0ABD6BAU3</accession>
<protein>
    <recommendedName>
        <fullName evidence="3">Small CPxCG-related zinc finger protein</fullName>
    </recommendedName>
</protein>
<sequence length="42" mass="4574">MSDFDTYDCVECSTTFRAYPDANATAGPYCSPTCEIEAKDLA</sequence>
<gene>
    <name evidence="1" type="ORF">ACFR9S_12675</name>
</gene>
<dbReference type="RefSeq" id="WP_379732063.1">
    <property type="nucleotide sequence ID" value="NZ_JBHSWZ010000196.1"/>
</dbReference>
<organism evidence="1 2">
    <name type="scientific">Halolamina salina</name>
    <dbReference type="NCBI Taxonomy" id="1220023"/>
    <lineage>
        <taxon>Archaea</taxon>
        <taxon>Methanobacteriati</taxon>
        <taxon>Methanobacteriota</taxon>
        <taxon>Stenosarchaea group</taxon>
        <taxon>Halobacteria</taxon>
        <taxon>Halobacteriales</taxon>
        <taxon>Haloferacaceae</taxon>
    </lineage>
</organism>